<evidence type="ECO:0000313" key="9">
    <source>
        <dbReference type="EMBL" id="KRK45460.1"/>
    </source>
</evidence>
<evidence type="ECO:0000256" key="5">
    <source>
        <dbReference type="SAM" id="MobiDB-lite"/>
    </source>
</evidence>
<keyword evidence="3 7" id="KW-0732">Signal</keyword>
<dbReference type="Pfam" id="PF00746">
    <property type="entry name" value="Gram_pos_anchor"/>
    <property type="match status" value="1"/>
</dbReference>
<evidence type="ECO:0000256" key="2">
    <source>
        <dbReference type="ARBA" id="ARBA00022525"/>
    </source>
</evidence>
<evidence type="ECO:0000256" key="7">
    <source>
        <dbReference type="SAM" id="SignalP"/>
    </source>
</evidence>
<keyword evidence="6" id="KW-0472">Membrane</keyword>
<reference evidence="9 10" key="1">
    <citation type="journal article" date="2015" name="Genome Announc.">
        <title>Expanding the biotechnology potential of lactobacilli through comparative genomics of 213 strains and associated genera.</title>
        <authorList>
            <person name="Sun Z."/>
            <person name="Harris H.M."/>
            <person name="McCann A."/>
            <person name="Guo C."/>
            <person name="Argimon S."/>
            <person name="Zhang W."/>
            <person name="Yang X."/>
            <person name="Jeffery I.B."/>
            <person name="Cooney J.C."/>
            <person name="Kagawa T.F."/>
            <person name="Liu W."/>
            <person name="Song Y."/>
            <person name="Salvetti E."/>
            <person name="Wrobel A."/>
            <person name="Rasinkangas P."/>
            <person name="Parkhill J."/>
            <person name="Rea M.C."/>
            <person name="O'Sullivan O."/>
            <person name="Ritari J."/>
            <person name="Douillard F.P."/>
            <person name="Paul Ross R."/>
            <person name="Yang R."/>
            <person name="Briner A.E."/>
            <person name="Felis G.E."/>
            <person name="de Vos W.M."/>
            <person name="Barrangou R."/>
            <person name="Klaenhammer T.R."/>
            <person name="Caufield P.W."/>
            <person name="Cui Y."/>
            <person name="Zhang H."/>
            <person name="O'Toole P.W."/>
        </authorList>
    </citation>
    <scope>NUCLEOTIDE SEQUENCE [LARGE SCALE GENOMIC DNA]</scope>
    <source>
        <strain evidence="9 10">DSM 15638</strain>
    </source>
</reference>
<dbReference type="Proteomes" id="UP000051450">
    <property type="component" value="Unassembled WGS sequence"/>
</dbReference>
<name>A0A0R1HP90_9LACO</name>
<accession>A0A0R1HP90</accession>
<dbReference type="NCBIfam" id="TIGR01167">
    <property type="entry name" value="LPXTG_anchor"/>
    <property type="match status" value="1"/>
</dbReference>
<dbReference type="AlphaFoldDB" id="A0A0R1HP90"/>
<proteinExistence type="predicted"/>
<keyword evidence="2" id="KW-0964">Secreted</keyword>
<feature type="chain" id="PRO_5006405277" description="Gram-positive cocci surface proteins LPxTG domain-containing protein" evidence="7">
    <location>
        <begin position="27"/>
        <end position="114"/>
    </location>
</feature>
<evidence type="ECO:0000313" key="10">
    <source>
        <dbReference type="Proteomes" id="UP000051450"/>
    </source>
</evidence>
<dbReference type="PATRIC" id="fig|1423719.4.peg.1446"/>
<dbReference type="InterPro" id="IPR019931">
    <property type="entry name" value="LPXTG_anchor"/>
</dbReference>
<dbReference type="EMBL" id="AZDI01000008">
    <property type="protein sequence ID" value="KRK45460.1"/>
    <property type="molecule type" value="Genomic_DNA"/>
</dbReference>
<dbReference type="RefSeq" id="WP_057974474.1">
    <property type="nucleotide sequence ID" value="NZ_AZDI01000008.1"/>
</dbReference>
<keyword evidence="10" id="KW-1185">Reference proteome</keyword>
<evidence type="ECO:0000256" key="3">
    <source>
        <dbReference type="ARBA" id="ARBA00022729"/>
    </source>
</evidence>
<evidence type="ECO:0000256" key="6">
    <source>
        <dbReference type="SAM" id="Phobius"/>
    </source>
</evidence>
<keyword evidence="1" id="KW-0134">Cell wall</keyword>
<comment type="caution">
    <text evidence="9">The sequence shown here is derived from an EMBL/GenBank/DDBJ whole genome shotgun (WGS) entry which is preliminary data.</text>
</comment>
<keyword evidence="6" id="KW-1133">Transmembrane helix</keyword>
<feature type="compositionally biased region" description="Basic and acidic residues" evidence="5">
    <location>
        <begin position="46"/>
        <end position="62"/>
    </location>
</feature>
<dbReference type="STRING" id="1423719.FC66_GL001423"/>
<dbReference type="PROSITE" id="PS50847">
    <property type="entry name" value="GRAM_POS_ANCHORING"/>
    <property type="match status" value="1"/>
</dbReference>
<evidence type="ECO:0000256" key="4">
    <source>
        <dbReference type="ARBA" id="ARBA00023088"/>
    </source>
</evidence>
<feature type="transmembrane region" description="Helical" evidence="6">
    <location>
        <begin position="85"/>
        <end position="104"/>
    </location>
</feature>
<evidence type="ECO:0000256" key="1">
    <source>
        <dbReference type="ARBA" id="ARBA00022512"/>
    </source>
</evidence>
<evidence type="ECO:0000259" key="8">
    <source>
        <dbReference type="PROSITE" id="PS50847"/>
    </source>
</evidence>
<protein>
    <recommendedName>
        <fullName evidence="8">Gram-positive cocci surface proteins LPxTG domain-containing protein</fullName>
    </recommendedName>
</protein>
<organism evidence="9 10">
    <name type="scientific">Dellaglioa algida DSM 15638</name>
    <dbReference type="NCBI Taxonomy" id="1423719"/>
    <lineage>
        <taxon>Bacteria</taxon>
        <taxon>Bacillati</taxon>
        <taxon>Bacillota</taxon>
        <taxon>Bacilli</taxon>
        <taxon>Lactobacillales</taxon>
        <taxon>Lactobacillaceae</taxon>
        <taxon>Dellaglioa</taxon>
    </lineage>
</organism>
<keyword evidence="4" id="KW-0572">Peptidoglycan-anchor</keyword>
<feature type="region of interest" description="Disordered" evidence="5">
    <location>
        <begin position="46"/>
        <end position="65"/>
    </location>
</feature>
<keyword evidence="6" id="KW-0812">Transmembrane</keyword>
<sequence>MKKRVLFIVILFLGFITLSISRPVNATVMEAGSTNITVKFKENKSVEKPTNVPDRKHNDDIPANKGIGTSVVGGILPQTNEEKSITAFLVGLIILLGTLLLFYIRRDKKEENNN</sequence>
<gene>
    <name evidence="9" type="ORF">FC66_GL001423</name>
</gene>
<feature type="domain" description="Gram-positive cocci surface proteins LPxTG" evidence="8">
    <location>
        <begin position="76"/>
        <end position="114"/>
    </location>
</feature>
<feature type="signal peptide" evidence="7">
    <location>
        <begin position="1"/>
        <end position="26"/>
    </location>
</feature>